<dbReference type="EMBL" id="CP042914">
    <property type="protein sequence ID" value="QEG42290.1"/>
    <property type="molecule type" value="Genomic_DNA"/>
</dbReference>
<sequence length="180" mass="19624" precursor="true">MWNRLACGLAALCLTLPQLAAQDAPATDAPAIAPTAAPADGAGETPAQRDARFAEYMTGAKFIGRFTIVGKDNDNMPEEEYTIHKCEKLDKDDLFRFTARIRYGDTDTELPMDLPVKWAGRTPVITLEKMWLPGLGTFSSRVVIHSGRYAGTWDHGDKGGHLFGRIVPATAAEPAPQRQP</sequence>
<dbReference type="KEGG" id="rul:UC8_43240"/>
<name>A0A5B9QWW6_9BACT</name>
<evidence type="ECO:0000313" key="3">
    <source>
        <dbReference type="Proteomes" id="UP000325286"/>
    </source>
</evidence>
<evidence type="ECO:0000313" key="2">
    <source>
        <dbReference type="EMBL" id="QEG42290.1"/>
    </source>
</evidence>
<keyword evidence="3" id="KW-1185">Reference proteome</keyword>
<reference evidence="2 3" key="1">
    <citation type="submission" date="2019-08" db="EMBL/GenBank/DDBJ databases">
        <title>Deep-cultivation of Planctomycetes and their phenomic and genomic characterization uncovers novel biology.</title>
        <authorList>
            <person name="Wiegand S."/>
            <person name="Jogler M."/>
            <person name="Boedeker C."/>
            <person name="Pinto D."/>
            <person name="Vollmers J."/>
            <person name="Rivas-Marin E."/>
            <person name="Kohn T."/>
            <person name="Peeters S.H."/>
            <person name="Heuer A."/>
            <person name="Rast P."/>
            <person name="Oberbeckmann S."/>
            <person name="Bunk B."/>
            <person name="Jeske O."/>
            <person name="Meyerdierks A."/>
            <person name="Storesund J.E."/>
            <person name="Kallscheuer N."/>
            <person name="Luecker S."/>
            <person name="Lage O.M."/>
            <person name="Pohl T."/>
            <person name="Merkel B.J."/>
            <person name="Hornburger P."/>
            <person name="Mueller R.-W."/>
            <person name="Bruemmer F."/>
            <person name="Labrenz M."/>
            <person name="Spormann A.M."/>
            <person name="Op den Camp H."/>
            <person name="Overmann J."/>
            <person name="Amann R."/>
            <person name="Jetten M.S.M."/>
            <person name="Mascher T."/>
            <person name="Medema M.H."/>
            <person name="Devos D.P."/>
            <person name="Kaster A.-K."/>
            <person name="Ovreas L."/>
            <person name="Rohde M."/>
            <person name="Galperin M.Y."/>
            <person name="Jogler C."/>
        </authorList>
    </citation>
    <scope>NUCLEOTIDE SEQUENCE [LARGE SCALE GENOMIC DNA]</scope>
    <source>
        <strain evidence="2 3">UC8</strain>
    </source>
</reference>
<feature type="chain" id="PRO_5022688895" evidence="1">
    <location>
        <begin position="21"/>
        <end position="180"/>
    </location>
</feature>
<feature type="signal peptide" evidence="1">
    <location>
        <begin position="1"/>
        <end position="20"/>
    </location>
</feature>
<dbReference type="AlphaFoldDB" id="A0A5B9QWW6"/>
<gene>
    <name evidence="2" type="ORF">UC8_43240</name>
</gene>
<keyword evidence="1" id="KW-0732">Signal</keyword>
<dbReference type="RefSeq" id="WP_068131547.1">
    <property type="nucleotide sequence ID" value="NZ_CP042914.1"/>
</dbReference>
<protein>
    <submittedName>
        <fullName evidence="2">Uncharacterized protein</fullName>
    </submittedName>
</protein>
<accession>A0A5B9QWW6</accession>
<proteinExistence type="predicted"/>
<dbReference type="Proteomes" id="UP000325286">
    <property type="component" value="Chromosome"/>
</dbReference>
<organism evidence="2 3">
    <name type="scientific">Roseimaritima ulvae</name>
    <dbReference type="NCBI Taxonomy" id="980254"/>
    <lineage>
        <taxon>Bacteria</taxon>
        <taxon>Pseudomonadati</taxon>
        <taxon>Planctomycetota</taxon>
        <taxon>Planctomycetia</taxon>
        <taxon>Pirellulales</taxon>
        <taxon>Pirellulaceae</taxon>
        <taxon>Roseimaritima</taxon>
    </lineage>
</organism>
<evidence type="ECO:0000256" key="1">
    <source>
        <dbReference type="SAM" id="SignalP"/>
    </source>
</evidence>